<keyword evidence="2" id="KW-0732">Signal</keyword>
<keyword evidence="5" id="KW-1185">Reference proteome</keyword>
<keyword evidence="1" id="KW-1133">Transmembrane helix</keyword>
<dbReference type="Pfam" id="PF02298">
    <property type="entry name" value="Cu_bind_like"/>
    <property type="match status" value="1"/>
</dbReference>
<comment type="caution">
    <text evidence="4">The sequence shown here is derived from an EMBL/GenBank/DDBJ whole genome shotgun (WGS) entry which is preliminary data.</text>
</comment>
<gene>
    <name evidence="4" type="ORF">DVH24_023645</name>
</gene>
<evidence type="ECO:0000256" key="1">
    <source>
        <dbReference type="SAM" id="Phobius"/>
    </source>
</evidence>
<proteinExistence type="predicted"/>
<feature type="chain" id="PRO_5019855563" description="Phytocyanin domain-containing protein" evidence="2">
    <location>
        <begin position="24"/>
        <end position="211"/>
    </location>
</feature>
<dbReference type="PROSITE" id="PS51485">
    <property type="entry name" value="PHYTOCYANIN"/>
    <property type="match status" value="1"/>
</dbReference>
<feature type="signal peptide" evidence="2">
    <location>
        <begin position="1"/>
        <end position="23"/>
    </location>
</feature>
<feature type="domain" description="Phytocyanin" evidence="3">
    <location>
        <begin position="24"/>
        <end position="165"/>
    </location>
</feature>
<protein>
    <recommendedName>
        <fullName evidence="3">Phytocyanin domain-containing protein</fullName>
    </recommendedName>
</protein>
<dbReference type="InterPro" id="IPR039391">
    <property type="entry name" value="Phytocyanin-like"/>
</dbReference>
<evidence type="ECO:0000256" key="2">
    <source>
        <dbReference type="SAM" id="SignalP"/>
    </source>
</evidence>
<dbReference type="SUPFAM" id="SSF49503">
    <property type="entry name" value="Cupredoxins"/>
    <property type="match status" value="1"/>
</dbReference>
<dbReference type="PANTHER" id="PTHR33021:SF289">
    <property type="entry name" value="EARLY NODULIN-LIKE PROTEIN 5-RELATED"/>
    <property type="match status" value="1"/>
</dbReference>
<dbReference type="InterPro" id="IPR008972">
    <property type="entry name" value="Cupredoxin"/>
</dbReference>
<keyword evidence="1" id="KW-0812">Transmembrane</keyword>
<keyword evidence="1" id="KW-0472">Membrane</keyword>
<evidence type="ECO:0000313" key="4">
    <source>
        <dbReference type="EMBL" id="RXH77371.1"/>
    </source>
</evidence>
<dbReference type="EMBL" id="RDQH01000340">
    <property type="protein sequence ID" value="RXH77371.1"/>
    <property type="molecule type" value="Genomic_DNA"/>
</dbReference>
<dbReference type="GO" id="GO:0005886">
    <property type="term" value="C:plasma membrane"/>
    <property type="evidence" value="ECO:0007669"/>
    <property type="project" value="TreeGrafter"/>
</dbReference>
<dbReference type="AlphaFoldDB" id="A0A498I785"/>
<reference evidence="4 5" key="1">
    <citation type="submission" date="2018-10" db="EMBL/GenBank/DDBJ databases">
        <title>A high-quality apple genome assembly.</title>
        <authorList>
            <person name="Hu J."/>
        </authorList>
    </citation>
    <scope>NUCLEOTIDE SEQUENCE [LARGE SCALE GENOMIC DNA]</scope>
    <source>
        <strain evidence="5">cv. HFTH1</strain>
        <tissue evidence="4">Young leaf</tissue>
    </source>
</reference>
<dbReference type="STRING" id="3750.A0A498I785"/>
<dbReference type="Proteomes" id="UP000290289">
    <property type="component" value="Chromosome 14"/>
</dbReference>
<organism evidence="4 5">
    <name type="scientific">Malus domestica</name>
    <name type="common">Apple</name>
    <name type="synonym">Pyrus malus</name>
    <dbReference type="NCBI Taxonomy" id="3750"/>
    <lineage>
        <taxon>Eukaryota</taxon>
        <taxon>Viridiplantae</taxon>
        <taxon>Streptophyta</taxon>
        <taxon>Embryophyta</taxon>
        <taxon>Tracheophyta</taxon>
        <taxon>Spermatophyta</taxon>
        <taxon>Magnoliopsida</taxon>
        <taxon>eudicotyledons</taxon>
        <taxon>Gunneridae</taxon>
        <taxon>Pentapetalae</taxon>
        <taxon>rosids</taxon>
        <taxon>fabids</taxon>
        <taxon>Rosales</taxon>
        <taxon>Rosaceae</taxon>
        <taxon>Amygdaloideae</taxon>
        <taxon>Maleae</taxon>
        <taxon>Malus</taxon>
    </lineage>
</organism>
<evidence type="ECO:0000313" key="5">
    <source>
        <dbReference type="Proteomes" id="UP000290289"/>
    </source>
</evidence>
<evidence type="ECO:0000259" key="3">
    <source>
        <dbReference type="PROSITE" id="PS51485"/>
    </source>
</evidence>
<sequence length="211" mass="23376">MATSKAFLFFFLLSTSQVLFVSGTKFEVGGKSGWEVPKSKNGQQMYNEWASKNRFKVDDALLTFCLSRKNDNSHLSLVAHNKMDKEANLTFCYAFFMDLAFNYTKDSVMVVTKDEYEKCHSAHPIFYSNNGATTFTLDRPGLFYFISGVAGHCERGQKMIIKVLEPATPPQSADQNATDPSQPKHGSAATAAISSAATLVFCMVSFVVFHA</sequence>
<dbReference type="GO" id="GO:0009055">
    <property type="term" value="F:electron transfer activity"/>
    <property type="evidence" value="ECO:0007669"/>
    <property type="project" value="InterPro"/>
</dbReference>
<name>A0A498I785_MALDO</name>
<dbReference type="InterPro" id="IPR003245">
    <property type="entry name" value="Phytocyanin_dom"/>
</dbReference>
<feature type="transmembrane region" description="Helical" evidence="1">
    <location>
        <begin position="188"/>
        <end position="209"/>
    </location>
</feature>
<accession>A0A498I785</accession>
<dbReference type="PANTHER" id="PTHR33021">
    <property type="entry name" value="BLUE COPPER PROTEIN"/>
    <property type="match status" value="1"/>
</dbReference>
<dbReference type="Gene3D" id="2.60.40.420">
    <property type="entry name" value="Cupredoxins - blue copper proteins"/>
    <property type="match status" value="1"/>
</dbReference>